<sequence length="257" mass="29147">MRLPSAPLSRRTCLGSLSLLGWAPLTASAAEDTVLYSYHLKPPYLDLTRKEGLYYELADLLSLRVPGLRCRVEYLPRRRLEADLVAGRLRGAILGVHPTWFRDAERSRYLWTPPVMRDADVVVSRHDHPVAYTGPDSLVGVRMALPRGYYYAGIEELVQAGRIPREESESDETALMMLSLGRADATVITRRTLYTLLARRPGLRGRFHVAPKPHDEYERHILVPHDQPALHKQLSEGVALLARDPAWQGRLQEQSLR</sequence>
<evidence type="ECO:0000256" key="1">
    <source>
        <dbReference type="SAM" id="SignalP"/>
    </source>
</evidence>
<keyword evidence="1" id="KW-0732">Signal</keyword>
<organism evidence="2 3">
    <name type="scientific">Inhella gelatinilytica</name>
    <dbReference type="NCBI Taxonomy" id="2795030"/>
    <lineage>
        <taxon>Bacteria</taxon>
        <taxon>Pseudomonadati</taxon>
        <taxon>Pseudomonadota</taxon>
        <taxon>Betaproteobacteria</taxon>
        <taxon>Burkholderiales</taxon>
        <taxon>Sphaerotilaceae</taxon>
        <taxon>Inhella</taxon>
    </lineage>
</organism>
<dbReference type="Proteomes" id="UP000620139">
    <property type="component" value="Unassembled WGS sequence"/>
</dbReference>
<dbReference type="Gene3D" id="3.40.190.10">
    <property type="entry name" value="Periplasmic binding protein-like II"/>
    <property type="match status" value="2"/>
</dbReference>
<protein>
    <submittedName>
        <fullName evidence="2">Transporter substrate-binding domain-containing protein</fullName>
    </submittedName>
</protein>
<dbReference type="PANTHER" id="PTHR35936">
    <property type="entry name" value="MEMBRANE-BOUND LYTIC MUREIN TRANSGLYCOSYLASE F"/>
    <property type="match status" value="1"/>
</dbReference>
<keyword evidence="3" id="KW-1185">Reference proteome</keyword>
<proteinExistence type="predicted"/>
<name>A0A931IT41_9BURK</name>
<feature type="signal peptide" evidence="1">
    <location>
        <begin position="1"/>
        <end position="29"/>
    </location>
</feature>
<dbReference type="PANTHER" id="PTHR35936:SF6">
    <property type="entry name" value="AMINO ACID ABC TRANSPORTER SUBSTRATE-BINDING PAAT FAMILY PROTEIN"/>
    <property type="match status" value="1"/>
</dbReference>
<comment type="caution">
    <text evidence="2">The sequence shown here is derived from an EMBL/GenBank/DDBJ whole genome shotgun (WGS) entry which is preliminary data.</text>
</comment>
<feature type="chain" id="PRO_5037113462" evidence="1">
    <location>
        <begin position="30"/>
        <end position="257"/>
    </location>
</feature>
<reference evidence="2" key="1">
    <citation type="submission" date="2020-12" db="EMBL/GenBank/DDBJ databases">
        <title>The genome sequence of Inhella sp. 4Y17.</title>
        <authorList>
            <person name="Liu Y."/>
        </authorList>
    </citation>
    <scope>NUCLEOTIDE SEQUENCE</scope>
    <source>
        <strain evidence="2">4Y10</strain>
    </source>
</reference>
<dbReference type="SUPFAM" id="SSF53850">
    <property type="entry name" value="Periplasmic binding protein-like II"/>
    <property type="match status" value="1"/>
</dbReference>
<dbReference type="AlphaFoldDB" id="A0A931IT41"/>
<evidence type="ECO:0000313" key="2">
    <source>
        <dbReference type="EMBL" id="MBH9551502.1"/>
    </source>
</evidence>
<evidence type="ECO:0000313" key="3">
    <source>
        <dbReference type="Proteomes" id="UP000620139"/>
    </source>
</evidence>
<dbReference type="EMBL" id="JAEDAL010000001">
    <property type="protein sequence ID" value="MBH9551502.1"/>
    <property type="molecule type" value="Genomic_DNA"/>
</dbReference>
<accession>A0A931IT41</accession>
<dbReference type="RefSeq" id="WP_198099114.1">
    <property type="nucleotide sequence ID" value="NZ_JAEDAL010000001.1"/>
</dbReference>
<gene>
    <name evidence="2" type="ORF">I7X43_01460</name>
</gene>